<evidence type="ECO:0000256" key="3">
    <source>
        <dbReference type="ARBA" id="ARBA00022771"/>
    </source>
</evidence>
<evidence type="ECO:0000259" key="7">
    <source>
        <dbReference type="PROSITE" id="PS50089"/>
    </source>
</evidence>
<keyword evidence="9" id="KW-1185">Reference proteome</keyword>
<proteinExistence type="predicted"/>
<evidence type="ECO:0000256" key="2">
    <source>
        <dbReference type="ARBA" id="ARBA00022723"/>
    </source>
</evidence>
<evidence type="ECO:0000313" key="8">
    <source>
        <dbReference type="EMBL" id="KAK3353025.1"/>
    </source>
</evidence>
<dbReference type="Gene3D" id="3.30.40.10">
    <property type="entry name" value="Zinc/RING finger domain, C3HC4 (zinc finger)"/>
    <property type="match status" value="1"/>
</dbReference>
<feature type="domain" description="RING-type" evidence="7">
    <location>
        <begin position="35"/>
        <end position="89"/>
    </location>
</feature>
<dbReference type="SMART" id="SM00184">
    <property type="entry name" value="RING"/>
    <property type="match status" value="1"/>
</dbReference>
<name>A0AAJ0HID9_9PEZI</name>
<dbReference type="GO" id="GO:0051603">
    <property type="term" value="P:proteolysis involved in protein catabolic process"/>
    <property type="evidence" value="ECO:0007669"/>
    <property type="project" value="UniProtKB-ARBA"/>
</dbReference>
<keyword evidence="4" id="KW-0833">Ubl conjugation pathway</keyword>
<dbReference type="AlphaFoldDB" id="A0AAJ0HID9"/>
<dbReference type="SUPFAM" id="SSF57850">
    <property type="entry name" value="RING/U-box"/>
    <property type="match status" value="1"/>
</dbReference>
<evidence type="ECO:0000256" key="1">
    <source>
        <dbReference type="ARBA" id="ARBA00004906"/>
    </source>
</evidence>
<dbReference type="InterPro" id="IPR024766">
    <property type="entry name" value="Znf_RING_H2"/>
</dbReference>
<dbReference type="InterPro" id="IPR013083">
    <property type="entry name" value="Znf_RING/FYVE/PHD"/>
</dbReference>
<evidence type="ECO:0000256" key="4">
    <source>
        <dbReference type="ARBA" id="ARBA00022786"/>
    </source>
</evidence>
<comment type="pathway">
    <text evidence="1">Protein modification; protein ubiquitination.</text>
</comment>
<keyword evidence="2" id="KW-0479">Metal-binding</keyword>
<gene>
    <name evidence="8" type="ORF">B0T25DRAFT_199433</name>
</gene>
<sequence length="198" mass="22369">MAQSQAPAPNTSSWDDCFVPDPRYTFLYAKKRMACIICKENELVFQTEMRACDDSDDSIPVLLPCGHVFGQACLENWLDNPNPACPACKIALVYPVCGHNIQSRPLYEDTIFHVPKTIPEGGEINASCEICLEGTKHNVARQRWDSLVQVLAQAEYRLSCCDPNNPLGTEACRRHVEDIRKLMDEVVEQTMGPRPRQW</sequence>
<dbReference type="EMBL" id="JAUIQD010000004">
    <property type="protein sequence ID" value="KAK3353025.1"/>
    <property type="molecule type" value="Genomic_DNA"/>
</dbReference>
<evidence type="ECO:0000256" key="5">
    <source>
        <dbReference type="ARBA" id="ARBA00022833"/>
    </source>
</evidence>
<evidence type="ECO:0000256" key="6">
    <source>
        <dbReference type="PROSITE-ProRule" id="PRU00175"/>
    </source>
</evidence>
<accession>A0AAJ0HID9</accession>
<reference evidence="8" key="2">
    <citation type="submission" date="2023-06" db="EMBL/GenBank/DDBJ databases">
        <authorList>
            <consortium name="Lawrence Berkeley National Laboratory"/>
            <person name="Haridas S."/>
            <person name="Hensen N."/>
            <person name="Bonometti L."/>
            <person name="Westerberg I."/>
            <person name="Brannstrom I.O."/>
            <person name="Guillou S."/>
            <person name="Cros-Aarteil S."/>
            <person name="Calhoun S."/>
            <person name="Kuo A."/>
            <person name="Mondo S."/>
            <person name="Pangilinan J."/>
            <person name="Riley R."/>
            <person name="Labutti K."/>
            <person name="Andreopoulos B."/>
            <person name="Lipzen A."/>
            <person name="Chen C."/>
            <person name="Yanf M."/>
            <person name="Daum C."/>
            <person name="Ng V."/>
            <person name="Clum A."/>
            <person name="Steindorff A."/>
            <person name="Ohm R."/>
            <person name="Martin F."/>
            <person name="Silar P."/>
            <person name="Natvig D."/>
            <person name="Lalanne C."/>
            <person name="Gautier V."/>
            <person name="Ament-Velasquez S.L."/>
            <person name="Kruys A."/>
            <person name="Hutchinson M.I."/>
            <person name="Powell A.J."/>
            <person name="Barry K."/>
            <person name="Miller A.N."/>
            <person name="Grigoriev I.V."/>
            <person name="Debuchy R."/>
            <person name="Gladieux P."/>
            <person name="Thoren M.H."/>
            <person name="Johannesson H."/>
        </authorList>
    </citation>
    <scope>NUCLEOTIDE SEQUENCE</scope>
    <source>
        <strain evidence="8">CBS 955.72</strain>
    </source>
</reference>
<reference evidence="8" key="1">
    <citation type="journal article" date="2023" name="Mol. Phylogenet. Evol.">
        <title>Genome-scale phylogeny and comparative genomics of the fungal order Sordariales.</title>
        <authorList>
            <person name="Hensen N."/>
            <person name="Bonometti L."/>
            <person name="Westerberg I."/>
            <person name="Brannstrom I.O."/>
            <person name="Guillou S."/>
            <person name="Cros-Aarteil S."/>
            <person name="Calhoun S."/>
            <person name="Haridas S."/>
            <person name="Kuo A."/>
            <person name="Mondo S."/>
            <person name="Pangilinan J."/>
            <person name="Riley R."/>
            <person name="LaButti K."/>
            <person name="Andreopoulos B."/>
            <person name="Lipzen A."/>
            <person name="Chen C."/>
            <person name="Yan M."/>
            <person name="Daum C."/>
            <person name="Ng V."/>
            <person name="Clum A."/>
            <person name="Steindorff A."/>
            <person name="Ohm R.A."/>
            <person name="Martin F."/>
            <person name="Silar P."/>
            <person name="Natvig D.O."/>
            <person name="Lalanne C."/>
            <person name="Gautier V."/>
            <person name="Ament-Velasquez S.L."/>
            <person name="Kruys A."/>
            <person name="Hutchinson M.I."/>
            <person name="Powell A.J."/>
            <person name="Barry K."/>
            <person name="Miller A.N."/>
            <person name="Grigoriev I.V."/>
            <person name="Debuchy R."/>
            <person name="Gladieux P."/>
            <person name="Hiltunen Thoren M."/>
            <person name="Johannesson H."/>
        </authorList>
    </citation>
    <scope>NUCLEOTIDE SEQUENCE</scope>
    <source>
        <strain evidence="8">CBS 955.72</strain>
    </source>
</reference>
<dbReference type="InterPro" id="IPR001841">
    <property type="entry name" value="Znf_RING"/>
</dbReference>
<protein>
    <recommendedName>
        <fullName evidence="7">RING-type domain-containing protein</fullName>
    </recommendedName>
</protein>
<comment type="caution">
    <text evidence="8">The sequence shown here is derived from an EMBL/GenBank/DDBJ whole genome shotgun (WGS) entry which is preliminary data.</text>
</comment>
<dbReference type="Pfam" id="PF12678">
    <property type="entry name" value="zf-rbx1"/>
    <property type="match status" value="1"/>
</dbReference>
<evidence type="ECO:0000313" key="9">
    <source>
        <dbReference type="Proteomes" id="UP001275084"/>
    </source>
</evidence>
<dbReference type="Proteomes" id="UP001275084">
    <property type="component" value="Unassembled WGS sequence"/>
</dbReference>
<keyword evidence="3 6" id="KW-0863">Zinc-finger</keyword>
<keyword evidence="5" id="KW-0862">Zinc</keyword>
<organism evidence="8 9">
    <name type="scientific">Lasiosphaeria hispida</name>
    <dbReference type="NCBI Taxonomy" id="260671"/>
    <lineage>
        <taxon>Eukaryota</taxon>
        <taxon>Fungi</taxon>
        <taxon>Dikarya</taxon>
        <taxon>Ascomycota</taxon>
        <taxon>Pezizomycotina</taxon>
        <taxon>Sordariomycetes</taxon>
        <taxon>Sordariomycetidae</taxon>
        <taxon>Sordariales</taxon>
        <taxon>Lasiosphaeriaceae</taxon>
        <taxon>Lasiosphaeria</taxon>
    </lineage>
</organism>
<dbReference type="GO" id="GO:0008270">
    <property type="term" value="F:zinc ion binding"/>
    <property type="evidence" value="ECO:0007669"/>
    <property type="project" value="UniProtKB-KW"/>
</dbReference>
<dbReference type="PROSITE" id="PS50089">
    <property type="entry name" value="ZF_RING_2"/>
    <property type="match status" value="1"/>
</dbReference>